<dbReference type="Proteomes" id="UP000663992">
    <property type="component" value="Unassembled WGS sequence"/>
</dbReference>
<dbReference type="RefSeq" id="WP_206593647.1">
    <property type="nucleotide sequence ID" value="NZ_JAFKCS010000006.1"/>
</dbReference>
<accession>A0ABS3CW05</accession>
<sequence length="329" mass="38191">MQQAPIVKLKTGDCCIPQHYLDYEHKLETVQKVAADCTFDPRFPIFVGEENGALYVQVGIVGYDNYRKISKQSKRKIVYGRKWRIEKNIPTSELVQTIFLAIKKAREHEVRELFKLNVGGKTATPFSSHQDLPLMSRHANRLQSKHRQKSISVFSKSARMLSDKIYFDGHYIRFLHIEKRSGNQVLIEGRLVFHEVSQLPENKETSFLLVLEKPDINVLFHELINKFIQRSDRYVEELFAYKGYRRFSRDTCIQAVAELSLDTRDKGHVKDAEFFHVLNAANYANDKTRIPCLGNSDYAKYVVQHLSRFGELEGILPQIDVSVRKLRSL</sequence>
<gene>
    <name evidence="1" type="ORF">J0A65_08000</name>
</gene>
<name>A0ABS3CW05_9ALTE</name>
<reference evidence="1 2" key="1">
    <citation type="submission" date="2021-03" db="EMBL/GenBank/DDBJ databases">
        <title>novel species isolated from a fishpond in China.</title>
        <authorList>
            <person name="Lu H."/>
            <person name="Cai Z."/>
        </authorList>
    </citation>
    <scope>NUCLEOTIDE SEQUENCE [LARGE SCALE GENOMIC DNA]</scope>
    <source>
        <strain evidence="1 2">Y57</strain>
    </source>
</reference>
<keyword evidence="2" id="KW-1185">Reference proteome</keyword>
<protein>
    <submittedName>
        <fullName evidence="1">Uncharacterized protein</fullName>
    </submittedName>
</protein>
<evidence type="ECO:0000313" key="2">
    <source>
        <dbReference type="Proteomes" id="UP000663992"/>
    </source>
</evidence>
<organism evidence="1 2">
    <name type="scientific">Bowmanella yangjiangensis</name>
    <dbReference type="NCBI Taxonomy" id="2811230"/>
    <lineage>
        <taxon>Bacteria</taxon>
        <taxon>Pseudomonadati</taxon>
        <taxon>Pseudomonadota</taxon>
        <taxon>Gammaproteobacteria</taxon>
        <taxon>Alteromonadales</taxon>
        <taxon>Alteromonadaceae</taxon>
        <taxon>Bowmanella</taxon>
    </lineage>
</organism>
<evidence type="ECO:0000313" key="1">
    <source>
        <dbReference type="EMBL" id="MBN7819804.1"/>
    </source>
</evidence>
<comment type="caution">
    <text evidence="1">The sequence shown here is derived from an EMBL/GenBank/DDBJ whole genome shotgun (WGS) entry which is preliminary data.</text>
</comment>
<proteinExistence type="predicted"/>
<dbReference type="EMBL" id="JAFKCS010000006">
    <property type="protein sequence ID" value="MBN7819804.1"/>
    <property type="molecule type" value="Genomic_DNA"/>
</dbReference>